<evidence type="ECO:0000313" key="10">
    <source>
        <dbReference type="EMBL" id="QNE74919.1"/>
    </source>
</evidence>
<dbReference type="Pfam" id="PF02310">
    <property type="entry name" value="B12-binding"/>
    <property type="match status" value="1"/>
</dbReference>
<name>A0A7G7BHV4_9ACTN</name>
<evidence type="ECO:0000259" key="9">
    <source>
        <dbReference type="PROSITE" id="PS51918"/>
    </source>
</evidence>
<keyword evidence="4" id="KW-0949">S-adenosyl-L-methionine</keyword>
<gene>
    <name evidence="10" type="ORF">F0344_10080</name>
</gene>
<evidence type="ECO:0000256" key="2">
    <source>
        <dbReference type="ARBA" id="ARBA00022603"/>
    </source>
</evidence>
<dbReference type="SUPFAM" id="SSF102114">
    <property type="entry name" value="Radical SAM enzymes"/>
    <property type="match status" value="1"/>
</dbReference>
<feature type="domain" description="B12-binding" evidence="8">
    <location>
        <begin position="8"/>
        <end position="148"/>
    </location>
</feature>
<comment type="cofactor">
    <cofactor evidence="1">
        <name>[4Fe-4S] cluster</name>
        <dbReference type="ChEBI" id="CHEBI:49883"/>
    </cofactor>
</comment>
<dbReference type="GO" id="GO:0005829">
    <property type="term" value="C:cytosol"/>
    <property type="evidence" value="ECO:0007669"/>
    <property type="project" value="TreeGrafter"/>
</dbReference>
<dbReference type="PROSITE" id="PS51918">
    <property type="entry name" value="RADICAL_SAM"/>
    <property type="match status" value="1"/>
</dbReference>
<dbReference type="InterPro" id="IPR007197">
    <property type="entry name" value="rSAM"/>
</dbReference>
<dbReference type="CDD" id="cd02068">
    <property type="entry name" value="radical_SAM_B12_BD"/>
    <property type="match status" value="1"/>
</dbReference>
<feature type="domain" description="Radical SAM core" evidence="9">
    <location>
        <begin position="195"/>
        <end position="423"/>
    </location>
</feature>
<dbReference type="InterPro" id="IPR033975">
    <property type="entry name" value="ThnP-like"/>
</dbReference>
<dbReference type="SMART" id="SM00729">
    <property type="entry name" value="Elp3"/>
    <property type="match status" value="1"/>
</dbReference>
<evidence type="ECO:0000256" key="7">
    <source>
        <dbReference type="ARBA" id="ARBA00023014"/>
    </source>
</evidence>
<evidence type="ECO:0000256" key="1">
    <source>
        <dbReference type="ARBA" id="ARBA00001966"/>
    </source>
</evidence>
<dbReference type="KEGG" id="sfiy:F0344_10080"/>
<keyword evidence="11" id="KW-1185">Reference proteome</keyword>
<dbReference type="SFLD" id="SFLDS00029">
    <property type="entry name" value="Radical_SAM"/>
    <property type="match status" value="1"/>
</dbReference>
<dbReference type="EMBL" id="CP045702">
    <property type="protein sequence ID" value="QNE74919.1"/>
    <property type="molecule type" value="Genomic_DNA"/>
</dbReference>
<dbReference type="GO" id="GO:0046872">
    <property type="term" value="F:metal ion binding"/>
    <property type="evidence" value="ECO:0007669"/>
    <property type="project" value="UniProtKB-KW"/>
</dbReference>
<dbReference type="PANTHER" id="PTHR43409:SF7">
    <property type="entry name" value="BLL1977 PROTEIN"/>
    <property type="match status" value="1"/>
</dbReference>
<dbReference type="Gene3D" id="3.40.50.280">
    <property type="entry name" value="Cobalamin-binding domain"/>
    <property type="match status" value="1"/>
</dbReference>
<dbReference type="RefSeq" id="WP_185298458.1">
    <property type="nucleotide sequence ID" value="NZ_CP045702.1"/>
</dbReference>
<evidence type="ECO:0000313" key="11">
    <source>
        <dbReference type="Proteomes" id="UP000515307"/>
    </source>
</evidence>
<dbReference type="AlphaFoldDB" id="A0A7G7BHV4"/>
<keyword evidence="7" id="KW-0411">Iron-sulfur</keyword>
<dbReference type="InterPro" id="IPR058240">
    <property type="entry name" value="rSAM_sf"/>
</dbReference>
<keyword evidence="3" id="KW-0808">Transferase</keyword>
<dbReference type="Pfam" id="PF04055">
    <property type="entry name" value="Radical_SAM"/>
    <property type="match status" value="1"/>
</dbReference>
<sequence>MQVLLVNARRSAYSGESISAPQLGLLSLAAVLREGTFHDTAGTDVHFIDDQLFVLQRPLATPNEPLRGYNPDVVGIQVLTSSLKNGVKLASEVKHHHPRALTVLGGVGATPLARRLVEDGSADVVVKGEGEVTFSHLVHEFGNNGRKNFHKVRGIVFRDDEGEVVETPAAPQVMRLDKLPMPARDLADMERYRTISRGRAGNVVTARGCSYACAYCYSKHQWGVGQRRHSAGRVLAEIRELVEVHGFDRIRIEDDDFVEDVPRMQELCQAIEDSGLQGKFEWEAKARPDLIDDDMAKMLRKSGCFRLLVGVETLDWSLLKRLGRPVKVAVTERALDSLGKAGIGTQATMILGIPGETDEAMRSTITWLQARLGDNPHDIVSPCFFVPFHADLEKDMAKRVEFTVETSDTDCYTGHVPVTSSPACSIDELWKLYDDMTPTRKDGQYKRIAFLANLKTVQTRLGLMDGGAPMAKEPAALVPEVQ</sequence>
<dbReference type="PANTHER" id="PTHR43409">
    <property type="entry name" value="ANAEROBIC MAGNESIUM-PROTOPORPHYRIN IX MONOMETHYL ESTER CYCLASE-RELATED"/>
    <property type="match status" value="1"/>
</dbReference>
<evidence type="ECO:0000259" key="8">
    <source>
        <dbReference type="PROSITE" id="PS51332"/>
    </source>
</evidence>
<keyword evidence="6" id="KW-0408">Iron</keyword>
<dbReference type="InterPro" id="IPR006158">
    <property type="entry name" value="Cobalamin-bd"/>
</dbReference>
<dbReference type="InterPro" id="IPR034466">
    <property type="entry name" value="Methyltransferase_Class_B"/>
</dbReference>
<dbReference type="CDD" id="cd01335">
    <property type="entry name" value="Radical_SAM"/>
    <property type="match status" value="1"/>
</dbReference>
<dbReference type="InterPro" id="IPR051198">
    <property type="entry name" value="BchE-like"/>
</dbReference>
<dbReference type="GO" id="GO:0003824">
    <property type="term" value="F:catalytic activity"/>
    <property type="evidence" value="ECO:0007669"/>
    <property type="project" value="InterPro"/>
</dbReference>
<dbReference type="InterPro" id="IPR023404">
    <property type="entry name" value="rSAM_horseshoe"/>
</dbReference>
<organism evidence="10 11">
    <name type="scientific">Streptomyces finlayi</name>
    <dbReference type="NCBI Taxonomy" id="67296"/>
    <lineage>
        <taxon>Bacteria</taxon>
        <taxon>Bacillati</taxon>
        <taxon>Actinomycetota</taxon>
        <taxon>Actinomycetes</taxon>
        <taxon>Kitasatosporales</taxon>
        <taxon>Streptomycetaceae</taxon>
        <taxon>Streptomyces</taxon>
    </lineage>
</organism>
<dbReference type="PROSITE" id="PS51332">
    <property type="entry name" value="B12_BINDING"/>
    <property type="match status" value="1"/>
</dbReference>
<dbReference type="Gene3D" id="3.80.30.20">
    <property type="entry name" value="tm_1862 like domain"/>
    <property type="match status" value="1"/>
</dbReference>
<dbReference type="Proteomes" id="UP000515307">
    <property type="component" value="Chromosome"/>
</dbReference>
<reference evidence="11" key="1">
    <citation type="submission" date="2019-10" db="EMBL/GenBank/DDBJ databases">
        <title>Antimicrobial potential of Antarctic Bacteria.</title>
        <authorList>
            <person name="Benaud N."/>
            <person name="Edwards R.J."/>
            <person name="Ferrari B.C."/>
        </authorList>
    </citation>
    <scope>NUCLEOTIDE SEQUENCE [LARGE SCALE GENOMIC DNA]</scope>
    <source>
        <strain evidence="11">NBSH44</strain>
    </source>
</reference>
<protein>
    <submittedName>
        <fullName evidence="10">Radical SAM protein</fullName>
    </submittedName>
</protein>
<dbReference type="GO" id="GO:0031419">
    <property type="term" value="F:cobalamin binding"/>
    <property type="evidence" value="ECO:0007669"/>
    <property type="project" value="InterPro"/>
</dbReference>
<proteinExistence type="predicted"/>
<keyword evidence="2" id="KW-0489">Methyltransferase</keyword>
<evidence type="ECO:0000256" key="3">
    <source>
        <dbReference type="ARBA" id="ARBA00022679"/>
    </source>
</evidence>
<accession>A0A7G7BHV4</accession>
<dbReference type="SFLD" id="SFLDG01123">
    <property type="entry name" value="methyltransferase_(Class_B)"/>
    <property type="match status" value="1"/>
</dbReference>
<evidence type="ECO:0000256" key="5">
    <source>
        <dbReference type="ARBA" id="ARBA00022723"/>
    </source>
</evidence>
<keyword evidence="5" id="KW-0479">Metal-binding</keyword>
<dbReference type="SFLD" id="SFLDG01082">
    <property type="entry name" value="B12-binding_domain_containing"/>
    <property type="match status" value="1"/>
</dbReference>
<dbReference type="SFLD" id="SFLDF00402">
    <property type="entry name" value="carbapenem_intermediate_methyl"/>
    <property type="match status" value="1"/>
</dbReference>
<evidence type="ECO:0000256" key="6">
    <source>
        <dbReference type="ARBA" id="ARBA00023004"/>
    </source>
</evidence>
<dbReference type="InterPro" id="IPR006638">
    <property type="entry name" value="Elp3/MiaA/NifB-like_rSAM"/>
</dbReference>
<evidence type="ECO:0000256" key="4">
    <source>
        <dbReference type="ARBA" id="ARBA00022691"/>
    </source>
</evidence>
<dbReference type="GO" id="GO:0051536">
    <property type="term" value="F:iron-sulfur cluster binding"/>
    <property type="evidence" value="ECO:0007669"/>
    <property type="project" value="UniProtKB-KW"/>
</dbReference>